<evidence type="ECO:0000313" key="6">
    <source>
        <dbReference type="EMBL" id="MBE9117852.1"/>
    </source>
</evidence>
<evidence type="ECO:0000256" key="4">
    <source>
        <dbReference type="RuleBase" id="RU003495"/>
    </source>
</evidence>
<accession>A0A8J7DYY1</accession>
<dbReference type="Proteomes" id="UP000654482">
    <property type="component" value="Unassembled WGS sequence"/>
</dbReference>
<comment type="caution">
    <text evidence="6">The sequence shown here is derived from an EMBL/GenBank/DDBJ whole genome shotgun (WGS) entry which is preliminary data.</text>
</comment>
<gene>
    <name evidence="3" type="primary">rlpA</name>
    <name evidence="6" type="ORF">IQ249_18285</name>
</gene>
<evidence type="ECO:0000256" key="1">
    <source>
        <dbReference type="ARBA" id="ARBA00023239"/>
    </source>
</evidence>
<evidence type="ECO:0000256" key="3">
    <source>
        <dbReference type="HAMAP-Rule" id="MF_02071"/>
    </source>
</evidence>
<dbReference type="GO" id="GO:0008932">
    <property type="term" value="F:lytic endotransglycosylase activity"/>
    <property type="evidence" value="ECO:0007669"/>
    <property type="project" value="UniProtKB-UniRule"/>
</dbReference>
<protein>
    <recommendedName>
        <fullName evidence="3">Probable endolytic peptidoglycan transglycosylase RlpA</fullName>
        <ecNumber evidence="3">4.2.2.-</ecNumber>
    </recommendedName>
</protein>
<keyword evidence="1 3" id="KW-0456">Lyase</keyword>
<feature type="domain" description="RlpA-like protein double-psi beta-barrel" evidence="5">
    <location>
        <begin position="258"/>
        <end position="347"/>
    </location>
</feature>
<dbReference type="AlphaFoldDB" id="A0A8J7DYY1"/>
<dbReference type="NCBIfam" id="TIGR00413">
    <property type="entry name" value="rlpA"/>
    <property type="match status" value="1"/>
</dbReference>
<dbReference type="PANTHER" id="PTHR34183:SF8">
    <property type="entry name" value="ENDOLYTIC PEPTIDOGLYCAN TRANSGLYCOSYLASE RLPA-RELATED"/>
    <property type="match status" value="1"/>
</dbReference>
<dbReference type="InterPro" id="IPR012997">
    <property type="entry name" value="RplA"/>
</dbReference>
<dbReference type="Gene3D" id="2.40.40.10">
    <property type="entry name" value="RlpA-like domain"/>
    <property type="match status" value="1"/>
</dbReference>
<proteinExistence type="inferred from homology"/>
<dbReference type="InterPro" id="IPR034718">
    <property type="entry name" value="RlpA"/>
</dbReference>
<dbReference type="GO" id="GO:0000270">
    <property type="term" value="P:peptidoglycan metabolic process"/>
    <property type="evidence" value="ECO:0007669"/>
    <property type="project" value="UniProtKB-UniRule"/>
</dbReference>
<keyword evidence="3" id="KW-0732">Signal</keyword>
<dbReference type="Pfam" id="PF03330">
    <property type="entry name" value="DPBB_1"/>
    <property type="match status" value="1"/>
</dbReference>
<comment type="function">
    <text evidence="3">Lytic transglycosylase with a strong preference for naked glycan strands that lack stem peptides.</text>
</comment>
<feature type="chain" id="PRO_5035348200" description="Probable endolytic peptidoglycan transglycosylase RlpA" evidence="3">
    <location>
        <begin position="26"/>
        <end position="352"/>
    </location>
</feature>
<dbReference type="EC" id="4.2.2.-" evidence="3"/>
<dbReference type="GO" id="GO:0071555">
    <property type="term" value="P:cell wall organization"/>
    <property type="evidence" value="ECO:0007669"/>
    <property type="project" value="UniProtKB-KW"/>
</dbReference>
<keyword evidence="2 3" id="KW-0961">Cell wall biogenesis/degradation</keyword>
<reference evidence="6" key="1">
    <citation type="submission" date="2020-10" db="EMBL/GenBank/DDBJ databases">
        <authorList>
            <person name="Castelo-Branco R."/>
            <person name="Eusebio N."/>
            <person name="Adriana R."/>
            <person name="Vieira A."/>
            <person name="Brugerolle De Fraissinette N."/>
            <person name="Rezende De Castro R."/>
            <person name="Schneider M.P."/>
            <person name="Vasconcelos V."/>
            <person name="Leao P.N."/>
        </authorList>
    </citation>
    <scope>NUCLEOTIDE SEQUENCE</scope>
    <source>
        <strain evidence="6">LEGE 07157</strain>
    </source>
</reference>
<evidence type="ECO:0000259" key="5">
    <source>
        <dbReference type="Pfam" id="PF03330"/>
    </source>
</evidence>
<dbReference type="HAMAP" id="MF_02071">
    <property type="entry name" value="RlpA"/>
    <property type="match status" value="1"/>
</dbReference>
<feature type="signal peptide" evidence="3">
    <location>
        <begin position="1"/>
        <end position="25"/>
    </location>
</feature>
<dbReference type="CDD" id="cd22268">
    <property type="entry name" value="DPBB_RlpA-like"/>
    <property type="match status" value="1"/>
</dbReference>
<dbReference type="SUPFAM" id="SSF50685">
    <property type="entry name" value="Barwin-like endoglucanases"/>
    <property type="match status" value="1"/>
</dbReference>
<evidence type="ECO:0000313" key="7">
    <source>
        <dbReference type="Proteomes" id="UP000654482"/>
    </source>
</evidence>
<evidence type="ECO:0000256" key="2">
    <source>
        <dbReference type="ARBA" id="ARBA00023316"/>
    </source>
</evidence>
<sequence precursor="true">MRPNLSSRLTASVLTTILGTTLALAAEPFKAVAQERAENNAIASQPSEASTTIPSTLQPLEGGEPTVAIPQQTTQVIDRATRVYPHQWGERQAATLYLHNIPVLTFLSSAASNESRDKVANGQTATLVSTTATQEEKNTSVARNIQTSTNPTERAIAVAHRLSDLNQNDFDAREITVGWNGDRAAYIITASGEEIATIDNKTILPDTTRSLTQDALQATNRLRRLLGNAPPLAVGEIATRPEPSRAAQQAAARVVSRQQGMASWYGPGFHGRRSASGERFNQNAMTAAHRTLPFGTFVRVTNKNNGRSVVVRINDRGPFIRGRIIDLSVGAAKEIDMYSSGVAPVQVEVLER</sequence>
<dbReference type="EMBL" id="JADEWZ010000032">
    <property type="protein sequence ID" value="MBE9117852.1"/>
    <property type="molecule type" value="Genomic_DNA"/>
</dbReference>
<dbReference type="InterPro" id="IPR009009">
    <property type="entry name" value="RlpA-like_DPBB"/>
</dbReference>
<dbReference type="InterPro" id="IPR036908">
    <property type="entry name" value="RlpA-like_sf"/>
</dbReference>
<comment type="similarity">
    <text evidence="3 4">Belongs to the RlpA family.</text>
</comment>
<name>A0A8J7DYY1_9CYAN</name>
<dbReference type="RefSeq" id="WP_194030941.1">
    <property type="nucleotide sequence ID" value="NZ_JADEWZ010000032.1"/>
</dbReference>
<organism evidence="6 7">
    <name type="scientific">Lusitaniella coriacea LEGE 07157</name>
    <dbReference type="NCBI Taxonomy" id="945747"/>
    <lineage>
        <taxon>Bacteria</taxon>
        <taxon>Bacillati</taxon>
        <taxon>Cyanobacteriota</taxon>
        <taxon>Cyanophyceae</taxon>
        <taxon>Spirulinales</taxon>
        <taxon>Lusitaniellaceae</taxon>
        <taxon>Lusitaniella</taxon>
    </lineage>
</organism>
<keyword evidence="7" id="KW-1185">Reference proteome</keyword>
<dbReference type="PANTHER" id="PTHR34183">
    <property type="entry name" value="ENDOLYTIC PEPTIDOGLYCAN TRANSGLYCOSYLASE RLPA"/>
    <property type="match status" value="1"/>
</dbReference>